<dbReference type="PANTHER" id="PTHR30193:SF37">
    <property type="entry name" value="INNER MEMBRANE ABC TRANSPORTER PERMEASE PROTEIN YCJO"/>
    <property type="match status" value="1"/>
</dbReference>
<evidence type="ECO:0000256" key="5">
    <source>
        <dbReference type="ARBA" id="ARBA00022989"/>
    </source>
</evidence>
<dbReference type="OrthoDB" id="9788108at2"/>
<keyword evidence="6 7" id="KW-0472">Membrane</keyword>
<evidence type="ECO:0000256" key="1">
    <source>
        <dbReference type="ARBA" id="ARBA00004651"/>
    </source>
</evidence>
<comment type="subcellular location">
    <subcellularLocation>
        <location evidence="1 7">Cell membrane</location>
        <topology evidence="1 7">Multi-pass membrane protein</topology>
    </subcellularLocation>
</comment>
<dbReference type="SUPFAM" id="SSF161098">
    <property type="entry name" value="MetI-like"/>
    <property type="match status" value="1"/>
</dbReference>
<dbReference type="Proteomes" id="UP000293142">
    <property type="component" value="Unassembled WGS sequence"/>
</dbReference>
<feature type="domain" description="ABC transmembrane type-1" evidence="8">
    <location>
        <begin position="71"/>
        <end position="281"/>
    </location>
</feature>
<feature type="transmembrane region" description="Helical" evidence="7">
    <location>
        <begin position="12"/>
        <end position="36"/>
    </location>
</feature>
<dbReference type="GO" id="GO:0005886">
    <property type="term" value="C:plasma membrane"/>
    <property type="evidence" value="ECO:0007669"/>
    <property type="project" value="UniProtKB-SubCell"/>
</dbReference>
<evidence type="ECO:0000259" key="8">
    <source>
        <dbReference type="PROSITE" id="PS50928"/>
    </source>
</evidence>
<dbReference type="PANTHER" id="PTHR30193">
    <property type="entry name" value="ABC TRANSPORTER PERMEASE PROTEIN"/>
    <property type="match status" value="1"/>
</dbReference>
<evidence type="ECO:0000256" key="6">
    <source>
        <dbReference type="ARBA" id="ARBA00023136"/>
    </source>
</evidence>
<reference evidence="9 10" key="1">
    <citation type="submission" date="2019-02" db="EMBL/GenBank/DDBJ databases">
        <title>Paenibacillus sp. nov., isolated from surface-sterilized tissue of Thalictrum simplex L.</title>
        <authorList>
            <person name="Tuo L."/>
        </authorList>
    </citation>
    <scope>NUCLEOTIDE SEQUENCE [LARGE SCALE GENOMIC DNA]</scope>
    <source>
        <strain evidence="9 10">N2SHLJ1</strain>
    </source>
</reference>
<organism evidence="9 10">
    <name type="scientific">Paenibacillus thalictri</name>
    <dbReference type="NCBI Taxonomy" id="2527873"/>
    <lineage>
        <taxon>Bacteria</taxon>
        <taxon>Bacillati</taxon>
        <taxon>Bacillota</taxon>
        <taxon>Bacilli</taxon>
        <taxon>Bacillales</taxon>
        <taxon>Paenibacillaceae</taxon>
        <taxon>Paenibacillus</taxon>
    </lineage>
</organism>
<dbReference type="InterPro" id="IPR035906">
    <property type="entry name" value="MetI-like_sf"/>
</dbReference>
<dbReference type="InterPro" id="IPR051393">
    <property type="entry name" value="ABC_transporter_permease"/>
</dbReference>
<comment type="caution">
    <text evidence="9">The sequence shown here is derived from an EMBL/GenBank/DDBJ whole genome shotgun (WGS) entry which is preliminary data.</text>
</comment>
<evidence type="ECO:0000256" key="3">
    <source>
        <dbReference type="ARBA" id="ARBA00022475"/>
    </source>
</evidence>
<dbReference type="RefSeq" id="WP_131013233.1">
    <property type="nucleotide sequence ID" value="NZ_SIRE01000006.1"/>
</dbReference>
<feature type="transmembrane region" description="Helical" evidence="7">
    <location>
        <begin position="108"/>
        <end position="128"/>
    </location>
</feature>
<gene>
    <name evidence="9" type="ORF">EYB31_10415</name>
</gene>
<dbReference type="CDD" id="cd06261">
    <property type="entry name" value="TM_PBP2"/>
    <property type="match status" value="1"/>
</dbReference>
<evidence type="ECO:0000313" key="10">
    <source>
        <dbReference type="Proteomes" id="UP000293142"/>
    </source>
</evidence>
<dbReference type="Pfam" id="PF00528">
    <property type="entry name" value="BPD_transp_1"/>
    <property type="match status" value="1"/>
</dbReference>
<dbReference type="GO" id="GO:0055085">
    <property type="term" value="P:transmembrane transport"/>
    <property type="evidence" value="ECO:0007669"/>
    <property type="project" value="InterPro"/>
</dbReference>
<accession>A0A4Q9DSV9</accession>
<feature type="transmembrane region" description="Helical" evidence="7">
    <location>
        <begin position="260"/>
        <end position="282"/>
    </location>
</feature>
<name>A0A4Q9DSV9_9BACL</name>
<feature type="transmembrane region" description="Helical" evidence="7">
    <location>
        <begin position="75"/>
        <end position="96"/>
    </location>
</feature>
<keyword evidence="5 7" id="KW-1133">Transmembrane helix</keyword>
<keyword evidence="2 7" id="KW-0813">Transport</keyword>
<evidence type="ECO:0000256" key="2">
    <source>
        <dbReference type="ARBA" id="ARBA00022448"/>
    </source>
</evidence>
<evidence type="ECO:0000313" key="9">
    <source>
        <dbReference type="EMBL" id="TBL79987.1"/>
    </source>
</evidence>
<keyword evidence="10" id="KW-1185">Reference proteome</keyword>
<dbReference type="AlphaFoldDB" id="A0A4Q9DSV9"/>
<keyword evidence="4 7" id="KW-0812">Transmembrane</keyword>
<feature type="transmembrane region" description="Helical" evidence="7">
    <location>
        <begin position="202"/>
        <end position="227"/>
    </location>
</feature>
<evidence type="ECO:0000256" key="7">
    <source>
        <dbReference type="RuleBase" id="RU363032"/>
    </source>
</evidence>
<evidence type="ECO:0000256" key="4">
    <source>
        <dbReference type="ARBA" id="ARBA00022692"/>
    </source>
</evidence>
<dbReference type="InterPro" id="IPR000515">
    <property type="entry name" value="MetI-like"/>
</dbReference>
<protein>
    <submittedName>
        <fullName evidence="9">Sugar ABC transporter permease</fullName>
    </submittedName>
</protein>
<dbReference type="PROSITE" id="PS50928">
    <property type="entry name" value="ABC_TM1"/>
    <property type="match status" value="1"/>
</dbReference>
<proteinExistence type="inferred from homology"/>
<dbReference type="EMBL" id="SIRE01000006">
    <property type="protein sequence ID" value="TBL79987.1"/>
    <property type="molecule type" value="Genomic_DNA"/>
</dbReference>
<comment type="similarity">
    <text evidence="7">Belongs to the binding-protein-dependent transport system permease family.</text>
</comment>
<dbReference type="Gene3D" id="1.10.3720.10">
    <property type="entry name" value="MetI-like"/>
    <property type="match status" value="1"/>
</dbReference>
<feature type="transmembrane region" description="Helical" evidence="7">
    <location>
        <begin position="157"/>
        <end position="181"/>
    </location>
</feature>
<sequence>MGKKTLWTWLRPYLLTLPATVGIGLFVVYPVVYLVYLSLFKYNLLNKAKSKFVGFDNFIQIFSRGDFYQALTNTVIYTIGVVALTMLLSLLMALWLSKRTRFNALVQAGIFTPHIISIVSIALVWMWLMEPSHGLLNYLFKAVGLPPSPWLQSSKTALLSVIIVSVWHGIGYYTLIIVAALQSIPPTIYEAAALDNASRFKVFWKITIPLISPQLFFILIIMTIGSFKVFDTVQVMTGGGPNNATTTLVYYIYEYRTSNIGFSAASGVVLMAIIGILTFVYFRVLSKKVHYQ</sequence>
<keyword evidence="3" id="KW-1003">Cell membrane</keyword>